<keyword evidence="4" id="KW-0175">Coiled coil</keyword>
<dbReference type="InterPro" id="IPR001482">
    <property type="entry name" value="T2SS/T4SS_dom"/>
</dbReference>
<dbReference type="PANTHER" id="PTHR30258">
    <property type="entry name" value="TYPE II SECRETION SYSTEM PROTEIN GSPE-RELATED"/>
    <property type="match status" value="1"/>
</dbReference>
<dbReference type="EMBL" id="PEUX01000033">
    <property type="protein sequence ID" value="PIV10256.1"/>
    <property type="molecule type" value="Genomic_DNA"/>
</dbReference>
<protein>
    <recommendedName>
        <fullName evidence="5">Bacterial type II secretion system protein E domain-containing protein</fullName>
    </recommendedName>
</protein>
<evidence type="ECO:0000256" key="3">
    <source>
        <dbReference type="ARBA" id="ARBA00022840"/>
    </source>
</evidence>
<dbReference type="Pfam" id="PF00437">
    <property type="entry name" value="T2SSE"/>
    <property type="match status" value="1"/>
</dbReference>
<evidence type="ECO:0000256" key="1">
    <source>
        <dbReference type="ARBA" id="ARBA00006611"/>
    </source>
</evidence>
<dbReference type="Gene3D" id="3.30.450.90">
    <property type="match status" value="1"/>
</dbReference>
<evidence type="ECO:0000313" key="7">
    <source>
        <dbReference type="Proteomes" id="UP000229894"/>
    </source>
</evidence>
<evidence type="ECO:0000259" key="5">
    <source>
        <dbReference type="PROSITE" id="PS00662"/>
    </source>
</evidence>
<dbReference type="AlphaFoldDB" id="A0A2M7BUL3"/>
<feature type="domain" description="Bacterial type II secretion system protein E" evidence="5">
    <location>
        <begin position="261"/>
        <end position="275"/>
    </location>
</feature>
<keyword evidence="2" id="KW-0547">Nucleotide-binding</keyword>
<accession>A0A2M7BUL3</accession>
<sequence>MVVSTNSLKRAWTGYQELVQSAKGITGKVEIAGSALENLKKEIKNLADVKKRIEKTDVGQASSIVEVLLASGLQVNASDIHLESEVDKTNLRYRIDGLLQNVGFLSPKVYYFVLNRLKLLAGLKLNIHDIAQDGRFTVSLDKTDIEIRVSCLPSAYGENIVMRILNPKAISLGLGDLGLRSDLLNIIQKEVKKTDGMLITTGPTGSGKTTLLYALIREINKPEIKIITLEDPIEYHLAGITQTQVEAEKDYTFAKGLRAILRQDPDAILVGEIRDKETAQIAVQAALTGHLVFSTLHTNDAAGAIPRFLDLGIQASNLAAALNLVIAQRLVRRVCPKCRQAISPSADQLSQIKKALTGLPQQVRHQELNKKIKIYQAKGCSQCNQTGYQGRIAVFEMILIDQTMEKIIRPEVSHIQILEKAHQQGLVSFRQDALLKVLEGTTTLEEAKRVTGE</sequence>
<dbReference type="PROSITE" id="PS00662">
    <property type="entry name" value="T2SP_E"/>
    <property type="match status" value="1"/>
</dbReference>
<comment type="caution">
    <text evidence="6">The sequence shown here is derived from an EMBL/GenBank/DDBJ whole genome shotgun (WGS) entry which is preliminary data.</text>
</comment>
<name>A0A2M7BUL3_9BACT</name>
<dbReference type="InterPro" id="IPR027417">
    <property type="entry name" value="P-loop_NTPase"/>
</dbReference>
<feature type="coiled-coil region" evidence="4">
    <location>
        <begin position="29"/>
        <end position="56"/>
    </location>
</feature>
<evidence type="ECO:0000256" key="4">
    <source>
        <dbReference type="SAM" id="Coils"/>
    </source>
</evidence>
<dbReference type="PANTHER" id="PTHR30258:SF2">
    <property type="entry name" value="COMG OPERON PROTEIN 1"/>
    <property type="match status" value="1"/>
</dbReference>
<dbReference type="GO" id="GO:0016887">
    <property type="term" value="F:ATP hydrolysis activity"/>
    <property type="evidence" value="ECO:0007669"/>
    <property type="project" value="TreeGrafter"/>
</dbReference>
<dbReference type="Proteomes" id="UP000229894">
    <property type="component" value="Unassembled WGS sequence"/>
</dbReference>
<dbReference type="Gene3D" id="3.40.50.300">
    <property type="entry name" value="P-loop containing nucleotide triphosphate hydrolases"/>
    <property type="match status" value="1"/>
</dbReference>
<gene>
    <name evidence="6" type="ORF">COS49_01520</name>
</gene>
<proteinExistence type="inferred from homology"/>
<organism evidence="6 7">
    <name type="scientific">Candidatus Portnoybacteria bacterium CG03_land_8_20_14_0_80_41_10</name>
    <dbReference type="NCBI Taxonomy" id="1974808"/>
    <lineage>
        <taxon>Bacteria</taxon>
        <taxon>Candidatus Portnoyibacteriota</taxon>
    </lineage>
</organism>
<dbReference type="CDD" id="cd01129">
    <property type="entry name" value="PulE-GspE-like"/>
    <property type="match status" value="1"/>
</dbReference>
<keyword evidence="3" id="KW-0067">ATP-binding</keyword>
<evidence type="ECO:0000313" key="6">
    <source>
        <dbReference type="EMBL" id="PIV10256.1"/>
    </source>
</evidence>
<reference evidence="7" key="1">
    <citation type="submission" date="2017-09" db="EMBL/GenBank/DDBJ databases">
        <title>Depth-based differentiation of microbial function through sediment-hosted aquifers and enrichment of novel symbionts in the deep terrestrial subsurface.</title>
        <authorList>
            <person name="Probst A.J."/>
            <person name="Ladd B."/>
            <person name="Jarett J.K."/>
            <person name="Geller-Mcgrath D.E."/>
            <person name="Sieber C.M.K."/>
            <person name="Emerson J.B."/>
            <person name="Anantharaman K."/>
            <person name="Thomas B.C."/>
            <person name="Malmstrom R."/>
            <person name="Stieglmeier M."/>
            <person name="Klingl A."/>
            <person name="Woyke T."/>
            <person name="Ryan C.M."/>
            <person name="Banfield J.F."/>
        </authorList>
    </citation>
    <scope>NUCLEOTIDE SEQUENCE [LARGE SCALE GENOMIC DNA]</scope>
</reference>
<evidence type="ECO:0000256" key="2">
    <source>
        <dbReference type="ARBA" id="ARBA00022741"/>
    </source>
</evidence>
<dbReference type="SUPFAM" id="SSF52540">
    <property type="entry name" value="P-loop containing nucleoside triphosphate hydrolases"/>
    <property type="match status" value="1"/>
</dbReference>
<dbReference type="GO" id="GO:0005886">
    <property type="term" value="C:plasma membrane"/>
    <property type="evidence" value="ECO:0007669"/>
    <property type="project" value="TreeGrafter"/>
</dbReference>
<dbReference type="GO" id="GO:0005524">
    <property type="term" value="F:ATP binding"/>
    <property type="evidence" value="ECO:0007669"/>
    <property type="project" value="UniProtKB-KW"/>
</dbReference>
<comment type="similarity">
    <text evidence="1">Belongs to the GSP E family.</text>
</comment>